<name>A0A6J6GU54_9ZZZZ</name>
<dbReference type="InterPro" id="IPR011049">
    <property type="entry name" value="Serralysin-like_metalloprot_C"/>
</dbReference>
<dbReference type="InterPro" id="IPR018511">
    <property type="entry name" value="Hemolysin-typ_Ca-bd_CS"/>
</dbReference>
<protein>
    <submittedName>
        <fullName evidence="3">Unannotated protein</fullName>
    </submittedName>
</protein>
<dbReference type="PANTHER" id="PTHR38340:SF1">
    <property type="entry name" value="S-LAYER PROTEIN"/>
    <property type="match status" value="1"/>
</dbReference>
<sequence length="423" mass="42950">MPRKSFVIAATISLLLAGFPSASNAQSLPVCTISGTPQSDRLVGTSGNDVICAGNGNDTIFGLGGSDIIHGGPGNDRISGGDGSDELFGEAGTDFVDGGAGADDISGSDGNDSLFGGLGEDELSAGVGNDTVFGDGGADLIRGDAGADAIQGGTGDDLIDGGAGRDSIRTGVGADNCSRDPSDVFLDACKIDKVAPAIGVNTSDVKNFQAGSTLKLSWSLSDSSGVAQTWASIGGPSGWVTTWCGFGIETPLYSGDSKNGTYRLQCSIPENAVSQTYSLFIGAVDVLGNSTSNNQQITFNIVGGASDSTAPDFSNVRLDSTAKPGGEISLSVSVTDQTGTLGVYGWFMKDGGGFASYPDIGLYVNAKSASELVSGSSTSGVYKQDHKISDLAPAGSYTLWLSVSDVLGNRVFIQTDKKLRITN</sequence>
<dbReference type="Pfam" id="PF00353">
    <property type="entry name" value="HemolysinCabind"/>
    <property type="match status" value="4"/>
</dbReference>
<organism evidence="3">
    <name type="scientific">freshwater metagenome</name>
    <dbReference type="NCBI Taxonomy" id="449393"/>
    <lineage>
        <taxon>unclassified sequences</taxon>
        <taxon>metagenomes</taxon>
        <taxon>ecological metagenomes</taxon>
    </lineage>
</organism>
<dbReference type="Gene3D" id="2.150.10.10">
    <property type="entry name" value="Serralysin-like metalloprotease, C-terminal"/>
    <property type="match status" value="2"/>
</dbReference>
<gene>
    <name evidence="3" type="ORF">UFOPK1843_00430</name>
</gene>
<evidence type="ECO:0000313" key="3">
    <source>
        <dbReference type="EMBL" id="CAB4604801.1"/>
    </source>
</evidence>
<accession>A0A6J6GU54</accession>
<evidence type="ECO:0000256" key="1">
    <source>
        <dbReference type="ARBA" id="ARBA00004613"/>
    </source>
</evidence>
<dbReference type="AlphaFoldDB" id="A0A6J6GU54"/>
<dbReference type="GO" id="GO:0005509">
    <property type="term" value="F:calcium ion binding"/>
    <property type="evidence" value="ECO:0007669"/>
    <property type="project" value="InterPro"/>
</dbReference>
<dbReference type="PANTHER" id="PTHR38340">
    <property type="entry name" value="S-LAYER PROTEIN"/>
    <property type="match status" value="1"/>
</dbReference>
<keyword evidence="2" id="KW-0964">Secreted</keyword>
<comment type="subcellular location">
    <subcellularLocation>
        <location evidence="1">Secreted</location>
    </subcellularLocation>
</comment>
<dbReference type="PROSITE" id="PS00330">
    <property type="entry name" value="HEMOLYSIN_CALCIUM"/>
    <property type="match status" value="4"/>
</dbReference>
<dbReference type="InterPro" id="IPR001343">
    <property type="entry name" value="Hemolysn_Ca-bd"/>
</dbReference>
<evidence type="ECO:0000256" key="2">
    <source>
        <dbReference type="ARBA" id="ARBA00022525"/>
    </source>
</evidence>
<dbReference type="InterPro" id="IPR050557">
    <property type="entry name" value="RTX_toxin/Mannuronan_C5-epim"/>
</dbReference>
<proteinExistence type="predicted"/>
<dbReference type="EMBL" id="CAEZUR010000024">
    <property type="protein sequence ID" value="CAB4604801.1"/>
    <property type="molecule type" value="Genomic_DNA"/>
</dbReference>
<dbReference type="SUPFAM" id="SSF51120">
    <property type="entry name" value="beta-Roll"/>
    <property type="match status" value="1"/>
</dbReference>
<dbReference type="GO" id="GO:0005576">
    <property type="term" value="C:extracellular region"/>
    <property type="evidence" value="ECO:0007669"/>
    <property type="project" value="UniProtKB-SubCell"/>
</dbReference>
<reference evidence="3" key="1">
    <citation type="submission" date="2020-05" db="EMBL/GenBank/DDBJ databases">
        <authorList>
            <person name="Chiriac C."/>
            <person name="Salcher M."/>
            <person name="Ghai R."/>
            <person name="Kavagutti S V."/>
        </authorList>
    </citation>
    <scope>NUCLEOTIDE SEQUENCE</scope>
</reference>
<dbReference type="PRINTS" id="PR00313">
    <property type="entry name" value="CABNDNGRPT"/>
</dbReference>